<keyword evidence="5 7" id="KW-1133">Transmembrane helix</keyword>
<dbReference type="GO" id="GO:0072657">
    <property type="term" value="P:protein localization to membrane"/>
    <property type="evidence" value="ECO:0007669"/>
    <property type="project" value="TreeGrafter"/>
</dbReference>
<keyword evidence="6 7" id="KW-0472">Membrane</keyword>
<reference evidence="8 9" key="1">
    <citation type="submission" date="2016-10" db="EMBL/GenBank/DDBJ databases">
        <title>Reductive evolution of mitochondrial metabolism and differential evolution of invasion-related proteins in Cryptosporidium.</title>
        <authorList>
            <person name="Liu S."/>
            <person name="Roellig D.M."/>
            <person name="Guo Y."/>
            <person name="Li N."/>
            <person name="Frace M.A."/>
            <person name="Tang K."/>
            <person name="Zhang L."/>
            <person name="Feng Y."/>
            <person name="Xiao L."/>
        </authorList>
    </citation>
    <scope>NUCLEOTIDE SEQUENCE [LARGE SCALE GENOMIC DNA]</scope>
    <source>
        <strain evidence="8">30847</strain>
    </source>
</reference>
<comment type="caution">
    <text evidence="8">The sequence shown here is derived from an EMBL/GenBank/DDBJ whole genome shotgun (WGS) entry which is preliminary data.</text>
</comment>
<organism evidence="8 9">
    <name type="scientific">Cryptosporidium andersoni</name>
    <dbReference type="NCBI Taxonomy" id="117008"/>
    <lineage>
        <taxon>Eukaryota</taxon>
        <taxon>Sar</taxon>
        <taxon>Alveolata</taxon>
        <taxon>Apicomplexa</taxon>
        <taxon>Conoidasida</taxon>
        <taxon>Coccidia</taxon>
        <taxon>Eucoccidiorida</taxon>
        <taxon>Eimeriorina</taxon>
        <taxon>Cryptosporidiidae</taxon>
        <taxon>Cryptosporidium</taxon>
    </lineage>
</organism>
<evidence type="ECO:0000256" key="3">
    <source>
        <dbReference type="ARBA" id="ARBA00022692"/>
    </source>
</evidence>
<evidence type="ECO:0000313" key="9">
    <source>
        <dbReference type="Proteomes" id="UP000186804"/>
    </source>
</evidence>
<feature type="transmembrane region" description="Helical" evidence="7">
    <location>
        <begin position="365"/>
        <end position="387"/>
    </location>
</feature>
<keyword evidence="9" id="KW-1185">Reference proteome</keyword>
<feature type="transmembrane region" description="Helical" evidence="7">
    <location>
        <begin position="556"/>
        <end position="586"/>
    </location>
</feature>
<evidence type="ECO:0000256" key="7">
    <source>
        <dbReference type="RuleBase" id="RU363079"/>
    </source>
</evidence>
<feature type="transmembrane region" description="Helical" evidence="7">
    <location>
        <begin position="334"/>
        <end position="353"/>
    </location>
</feature>
<dbReference type="PANTHER" id="PTHR10766">
    <property type="entry name" value="TRANSMEMBRANE 9 SUPERFAMILY PROTEIN"/>
    <property type="match status" value="1"/>
</dbReference>
<evidence type="ECO:0000256" key="6">
    <source>
        <dbReference type="ARBA" id="ARBA00023136"/>
    </source>
</evidence>
<evidence type="ECO:0000313" key="8">
    <source>
        <dbReference type="EMBL" id="OII74413.1"/>
    </source>
</evidence>
<name>A0A1J4MNF6_9CRYT</name>
<evidence type="ECO:0000256" key="1">
    <source>
        <dbReference type="ARBA" id="ARBA00004141"/>
    </source>
</evidence>
<feature type="signal peptide" evidence="7">
    <location>
        <begin position="1"/>
        <end position="25"/>
    </location>
</feature>
<proteinExistence type="inferred from homology"/>
<dbReference type="InterPro" id="IPR004240">
    <property type="entry name" value="EMP70"/>
</dbReference>
<feature type="transmembrane region" description="Helical" evidence="7">
    <location>
        <begin position="294"/>
        <end position="314"/>
    </location>
</feature>
<feature type="transmembrane region" description="Helical" evidence="7">
    <location>
        <begin position="522"/>
        <end position="544"/>
    </location>
</feature>
<protein>
    <recommendedName>
        <fullName evidence="7">Transmembrane 9 superfamily member</fullName>
    </recommendedName>
</protein>
<dbReference type="RefSeq" id="XP_067067280.1">
    <property type="nucleotide sequence ID" value="XM_067210754.1"/>
</dbReference>
<comment type="subcellular location">
    <subcellularLocation>
        <location evidence="1">Membrane</location>
        <topology evidence="1">Multi-pass membrane protein</topology>
    </subcellularLocation>
</comment>
<dbReference type="PANTHER" id="PTHR10766:SF177">
    <property type="entry name" value="TRANSMEMBRANE 9 SUPERFAMILY MEMBER 1"/>
    <property type="match status" value="1"/>
</dbReference>
<dbReference type="Proteomes" id="UP000186804">
    <property type="component" value="Unassembled WGS sequence"/>
</dbReference>
<dbReference type="GO" id="GO:0016020">
    <property type="term" value="C:membrane"/>
    <property type="evidence" value="ECO:0007669"/>
    <property type="project" value="UniProtKB-SubCell"/>
</dbReference>
<evidence type="ECO:0000256" key="2">
    <source>
        <dbReference type="ARBA" id="ARBA00005227"/>
    </source>
</evidence>
<evidence type="ECO:0000256" key="4">
    <source>
        <dbReference type="ARBA" id="ARBA00022729"/>
    </source>
</evidence>
<feature type="transmembrane region" description="Helical" evidence="7">
    <location>
        <begin position="489"/>
        <end position="510"/>
    </location>
</feature>
<feature type="chain" id="PRO_5011832514" description="Transmembrane 9 superfamily member" evidence="7">
    <location>
        <begin position="26"/>
        <end position="596"/>
    </location>
</feature>
<sequence length="596" mass="68981">MKIILGRSLLNWIVICFLLLYVTQAYQVGDLVTLNMNRIWTYNNVVGPIFSFYNKLPLCSSNKDLFSLSFSQILRGDELIDIPIYFLQNQTDQTICTRYITYDDVIRLKSAISDRVIFEVIADDMAVAKPLGIQDPNNNHSILINGYDIKLGYKGNSIVSIDMSTKKIHTLDLDEILGSPNINPIPLNMYYSIQWIDVSMNSEYNSNLDHNKIQKTISVSNVRWLGIFNSMILVILILTMLILIFMQVLKSDFSRYFPIGDDDLNISLDDDPIEMKGWKLLHGDIFRPPKYRMVLSSCIGSGIQILVVILIVGITKNLSLLSYNRKYSPTFKTFVYLYSICSFISGYVSSFIYSSMEGKKWKLNMILTTLIYPIPLFTTYWIINIITLQEISFIFAILKTFIFSTVLISFPLCLVGASFGKNKAQKSFKFPCKTNRLPRQIPKQKWWNSSKFHILVSGIIPFSAIYIELHYIFTAFWHYTPFHYYNTSLLYISIFLLLAVGTISSLISLYMHLNLENYKWWWFSYFSGASPCLYFLLLCLYYYLGYANKIFGSVQFHLFILSSLMTTFTLALCTASITFISSYLFIYNIYKRIKSD</sequence>
<dbReference type="AlphaFoldDB" id="A0A1J4MNF6"/>
<comment type="similarity">
    <text evidence="2 7">Belongs to the nonaspanin (TM9SF) (TC 9.A.2) family.</text>
</comment>
<feature type="transmembrane region" description="Helical" evidence="7">
    <location>
        <begin position="393"/>
        <end position="419"/>
    </location>
</feature>
<accession>A0A1J4MNF6</accession>
<dbReference type="OrthoDB" id="1666796at2759"/>
<dbReference type="VEuPathDB" id="CryptoDB:cand_005130"/>
<gene>
    <name evidence="8" type="ORF">cand_005130</name>
</gene>
<dbReference type="EMBL" id="LRBS01000096">
    <property type="protein sequence ID" value="OII74413.1"/>
    <property type="molecule type" value="Genomic_DNA"/>
</dbReference>
<feature type="transmembrane region" description="Helical" evidence="7">
    <location>
        <begin position="224"/>
        <end position="246"/>
    </location>
</feature>
<evidence type="ECO:0000256" key="5">
    <source>
        <dbReference type="ARBA" id="ARBA00022989"/>
    </source>
</evidence>
<keyword evidence="4 7" id="KW-0732">Signal</keyword>
<feature type="transmembrane region" description="Helical" evidence="7">
    <location>
        <begin position="452"/>
        <end position="477"/>
    </location>
</feature>
<dbReference type="Pfam" id="PF02990">
    <property type="entry name" value="EMP70"/>
    <property type="match status" value="1"/>
</dbReference>
<dbReference type="GeneID" id="92364698"/>
<keyword evidence="3 7" id="KW-0812">Transmembrane</keyword>